<proteinExistence type="inferred from homology"/>
<evidence type="ECO:0000313" key="9">
    <source>
        <dbReference type="EMBL" id="GIP16035.1"/>
    </source>
</evidence>
<gene>
    <name evidence="9" type="ORF">J40TS1_16770</name>
</gene>
<dbReference type="Gene3D" id="1.10.3720.10">
    <property type="entry name" value="MetI-like"/>
    <property type="match status" value="1"/>
</dbReference>
<feature type="transmembrane region" description="Helical" evidence="7">
    <location>
        <begin position="142"/>
        <end position="163"/>
    </location>
</feature>
<dbReference type="SUPFAM" id="SSF161098">
    <property type="entry name" value="MetI-like"/>
    <property type="match status" value="1"/>
</dbReference>
<dbReference type="CDD" id="cd06261">
    <property type="entry name" value="TM_PBP2"/>
    <property type="match status" value="1"/>
</dbReference>
<dbReference type="InterPro" id="IPR035906">
    <property type="entry name" value="MetI-like_sf"/>
</dbReference>
<keyword evidence="4 7" id="KW-0812">Transmembrane</keyword>
<comment type="subcellular location">
    <subcellularLocation>
        <location evidence="1 7">Cell membrane</location>
        <topology evidence="1 7">Multi-pass membrane protein</topology>
    </subcellularLocation>
</comment>
<accession>A0A919YM66</accession>
<comment type="similarity">
    <text evidence="7">Belongs to the binding-protein-dependent transport system permease family.</text>
</comment>
<dbReference type="Pfam" id="PF00528">
    <property type="entry name" value="BPD_transp_1"/>
    <property type="match status" value="1"/>
</dbReference>
<name>A0A919YM66_9BACL</name>
<evidence type="ECO:0000256" key="1">
    <source>
        <dbReference type="ARBA" id="ARBA00004651"/>
    </source>
</evidence>
<evidence type="ECO:0000259" key="8">
    <source>
        <dbReference type="PROSITE" id="PS50928"/>
    </source>
</evidence>
<protein>
    <submittedName>
        <fullName evidence="9">ABC transporter permease</fullName>
    </submittedName>
</protein>
<keyword evidence="10" id="KW-1185">Reference proteome</keyword>
<feature type="transmembrane region" description="Helical" evidence="7">
    <location>
        <begin position="184"/>
        <end position="209"/>
    </location>
</feature>
<feature type="transmembrane region" description="Helical" evidence="7">
    <location>
        <begin position="260"/>
        <end position="277"/>
    </location>
</feature>
<evidence type="ECO:0000256" key="7">
    <source>
        <dbReference type="RuleBase" id="RU363032"/>
    </source>
</evidence>
<feature type="transmembrane region" description="Helical" evidence="7">
    <location>
        <begin position="12"/>
        <end position="38"/>
    </location>
</feature>
<dbReference type="RefSeq" id="WP_213514280.1">
    <property type="nucleotide sequence ID" value="NZ_BOSE01000002.1"/>
</dbReference>
<feature type="transmembrane region" description="Helical" evidence="7">
    <location>
        <begin position="78"/>
        <end position="99"/>
    </location>
</feature>
<evidence type="ECO:0000256" key="5">
    <source>
        <dbReference type="ARBA" id="ARBA00022989"/>
    </source>
</evidence>
<dbReference type="PROSITE" id="PS50928">
    <property type="entry name" value="ABC_TM1"/>
    <property type="match status" value="1"/>
</dbReference>
<feature type="domain" description="ABC transmembrane type-1" evidence="8">
    <location>
        <begin position="74"/>
        <end position="277"/>
    </location>
</feature>
<keyword evidence="3" id="KW-1003">Cell membrane</keyword>
<evidence type="ECO:0000256" key="6">
    <source>
        <dbReference type="ARBA" id="ARBA00023136"/>
    </source>
</evidence>
<dbReference type="PANTHER" id="PTHR43744">
    <property type="entry name" value="ABC TRANSPORTER PERMEASE PROTEIN MG189-RELATED-RELATED"/>
    <property type="match status" value="1"/>
</dbReference>
<sequence>MYYKNKSYRTFYYFNIALLIIVSILCIMPMLHILAVSFSGKSAAESNLVTFFPIDFNMESYARTFENPNFLNAIQTSVFRAIIGTLFGMAVTIMAAFSLSRSRVDFKARTFYIWFFLFIMIFDAGLVPNYLLIEKVGLINSFWALILPGLVNVWNMILMMNFFRALPKELDEAAIVDGASTFRILFSVYLPVSLPAIATISLFTMIGHWNSWFDGMLYMRSQEQWPLATLLQTIVVVQDFSKTGITPEDLELLSNRSVKAAQIFIAMLPILVVYPFLQRFFVKGIVLGAVKE</sequence>
<dbReference type="GO" id="GO:0005886">
    <property type="term" value="C:plasma membrane"/>
    <property type="evidence" value="ECO:0007669"/>
    <property type="project" value="UniProtKB-SubCell"/>
</dbReference>
<dbReference type="InterPro" id="IPR000515">
    <property type="entry name" value="MetI-like"/>
</dbReference>
<keyword evidence="6 7" id="KW-0472">Membrane</keyword>
<keyword evidence="2 7" id="KW-0813">Transport</keyword>
<dbReference type="Proteomes" id="UP000683139">
    <property type="component" value="Unassembled WGS sequence"/>
</dbReference>
<feature type="transmembrane region" description="Helical" evidence="7">
    <location>
        <begin position="111"/>
        <end position="130"/>
    </location>
</feature>
<dbReference type="GO" id="GO:0055085">
    <property type="term" value="P:transmembrane transport"/>
    <property type="evidence" value="ECO:0007669"/>
    <property type="project" value="InterPro"/>
</dbReference>
<comment type="caution">
    <text evidence="9">The sequence shown here is derived from an EMBL/GenBank/DDBJ whole genome shotgun (WGS) entry which is preliminary data.</text>
</comment>
<reference evidence="9" key="1">
    <citation type="submission" date="2021-03" db="EMBL/GenBank/DDBJ databases">
        <title>Antimicrobial resistance genes in bacteria isolated from Japanese honey, and their potential for conferring macrolide and lincosamide resistance in the American foulbrood pathogen Paenibacillus larvae.</title>
        <authorList>
            <person name="Okamoto M."/>
            <person name="Kumagai M."/>
            <person name="Kanamori H."/>
            <person name="Takamatsu D."/>
        </authorList>
    </citation>
    <scope>NUCLEOTIDE SEQUENCE</scope>
    <source>
        <strain evidence="9">J40TS1</strain>
    </source>
</reference>
<dbReference type="PANTHER" id="PTHR43744:SF9">
    <property type="entry name" value="POLYGALACTURONAN_RHAMNOGALACTURONAN TRANSPORT SYSTEM PERMEASE PROTEIN YTCP"/>
    <property type="match status" value="1"/>
</dbReference>
<evidence type="ECO:0000313" key="10">
    <source>
        <dbReference type="Proteomes" id="UP000683139"/>
    </source>
</evidence>
<dbReference type="EMBL" id="BOSE01000002">
    <property type="protein sequence ID" value="GIP16035.1"/>
    <property type="molecule type" value="Genomic_DNA"/>
</dbReference>
<evidence type="ECO:0000256" key="3">
    <source>
        <dbReference type="ARBA" id="ARBA00022475"/>
    </source>
</evidence>
<evidence type="ECO:0000256" key="4">
    <source>
        <dbReference type="ARBA" id="ARBA00022692"/>
    </source>
</evidence>
<organism evidence="9 10">
    <name type="scientific">Paenibacillus montaniterrae</name>
    <dbReference type="NCBI Taxonomy" id="429341"/>
    <lineage>
        <taxon>Bacteria</taxon>
        <taxon>Bacillati</taxon>
        <taxon>Bacillota</taxon>
        <taxon>Bacilli</taxon>
        <taxon>Bacillales</taxon>
        <taxon>Paenibacillaceae</taxon>
        <taxon>Paenibacillus</taxon>
    </lineage>
</organism>
<keyword evidence="5 7" id="KW-1133">Transmembrane helix</keyword>
<dbReference type="AlphaFoldDB" id="A0A919YM66"/>
<evidence type="ECO:0000256" key="2">
    <source>
        <dbReference type="ARBA" id="ARBA00022448"/>
    </source>
</evidence>